<name>A0A9P7UNG8_9AGAR</name>
<dbReference type="AlphaFoldDB" id="A0A9P7UNG8"/>
<dbReference type="KEGG" id="more:E1B28_012220"/>
<dbReference type="OrthoDB" id="3256413at2759"/>
<keyword evidence="2" id="KW-1185">Reference proteome</keyword>
<sequence length="51" mass="5735">MKAAVSMLNLPVLDILLCGLVNKQMKEIIQQSCALQYKFKSYHDSPLVTPL</sequence>
<gene>
    <name evidence="1" type="ORF">E1B28_012220</name>
</gene>
<dbReference type="Proteomes" id="UP001049176">
    <property type="component" value="Chromosome 8"/>
</dbReference>
<evidence type="ECO:0000313" key="2">
    <source>
        <dbReference type="Proteomes" id="UP001049176"/>
    </source>
</evidence>
<evidence type="ECO:0000313" key="1">
    <source>
        <dbReference type="EMBL" id="KAG7088203.1"/>
    </source>
</evidence>
<dbReference type="EMBL" id="CM032188">
    <property type="protein sequence ID" value="KAG7088203.1"/>
    <property type="molecule type" value="Genomic_DNA"/>
</dbReference>
<comment type="caution">
    <text evidence="1">The sequence shown here is derived from an EMBL/GenBank/DDBJ whole genome shotgun (WGS) entry which is preliminary data.</text>
</comment>
<reference evidence="1" key="1">
    <citation type="journal article" date="2021" name="Genome Biol. Evol.">
        <title>The assembled and annotated genome of the fairy-ring fungus Marasmius oreades.</title>
        <authorList>
            <person name="Hiltunen M."/>
            <person name="Ament-Velasquez S.L."/>
            <person name="Johannesson H."/>
        </authorList>
    </citation>
    <scope>NUCLEOTIDE SEQUENCE</scope>
    <source>
        <strain evidence="1">03SP1</strain>
    </source>
</reference>
<protein>
    <submittedName>
        <fullName evidence="1">Uncharacterized protein</fullName>
    </submittedName>
</protein>
<dbReference type="GeneID" id="66081295"/>
<accession>A0A9P7UNG8</accession>
<proteinExistence type="predicted"/>
<dbReference type="RefSeq" id="XP_043004674.1">
    <property type="nucleotide sequence ID" value="XM_043157307.1"/>
</dbReference>
<organism evidence="1 2">
    <name type="scientific">Marasmius oreades</name>
    <name type="common">fairy-ring Marasmius</name>
    <dbReference type="NCBI Taxonomy" id="181124"/>
    <lineage>
        <taxon>Eukaryota</taxon>
        <taxon>Fungi</taxon>
        <taxon>Dikarya</taxon>
        <taxon>Basidiomycota</taxon>
        <taxon>Agaricomycotina</taxon>
        <taxon>Agaricomycetes</taxon>
        <taxon>Agaricomycetidae</taxon>
        <taxon>Agaricales</taxon>
        <taxon>Marasmiineae</taxon>
        <taxon>Marasmiaceae</taxon>
        <taxon>Marasmius</taxon>
    </lineage>
</organism>